<dbReference type="CDD" id="cd03241">
    <property type="entry name" value="ABC_RecN"/>
    <property type="match status" value="2"/>
</dbReference>
<accession>A0ABP8YNH6</accession>
<evidence type="ECO:0000256" key="3">
    <source>
        <dbReference type="ARBA" id="ARBA00021315"/>
    </source>
</evidence>
<evidence type="ECO:0000256" key="7">
    <source>
        <dbReference type="ARBA" id="ARBA00023204"/>
    </source>
</evidence>
<feature type="domain" description="RecF/RecN/SMC N-terminal" evidence="10">
    <location>
        <begin position="2"/>
        <end position="522"/>
    </location>
</feature>
<evidence type="ECO:0000313" key="11">
    <source>
        <dbReference type="EMBL" id="GAA4731908.1"/>
    </source>
</evidence>
<dbReference type="SUPFAM" id="SSF52540">
    <property type="entry name" value="P-loop containing nucleoside triphosphate hydrolases"/>
    <property type="match status" value="2"/>
</dbReference>
<evidence type="ECO:0000256" key="8">
    <source>
        <dbReference type="ARBA" id="ARBA00033408"/>
    </source>
</evidence>
<dbReference type="PANTHER" id="PTHR11059:SF0">
    <property type="entry name" value="DNA REPAIR PROTEIN RECN"/>
    <property type="match status" value="1"/>
</dbReference>
<dbReference type="EMBL" id="BAABLO010000012">
    <property type="protein sequence ID" value="GAA4731908.1"/>
    <property type="molecule type" value="Genomic_DNA"/>
</dbReference>
<comment type="similarity">
    <text evidence="2 9">Belongs to the RecN family.</text>
</comment>
<dbReference type="InterPro" id="IPR027417">
    <property type="entry name" value="P-loop_NTPase"/>
</dbReference>
<organism evidence="11 12">
    <name type="scientific">Pedococcus ginsenosidimutans</name>
    <dbReference type="NCBI Taxonomy" id="490570"/>
    <lineage>
        <taxon>Bacteria</taxon>
        <taxon>Bacillati</taxon>
        <taxon>Actinomycetota</taxon>
        <taxon>Actinomycetes</taxon>
        <taxon>Micrococcales</taxon>
        <taxon>Intrasporangiaceae</taxon>
        <taxon>Pedococcus</taxon>
    </lineage>
</organism>
<comment type="function">
    <text evidence="1 9">May be involved in recombinational repair of damaged DNA.</text>
</comment>
<keyword evidence="6" id="KW-0067">ATP-binding</keyword>
<keyword evidence="5 9" id="KW-0227">DNA damage</keyword>
<reference evidence="12" key="1">
    <citation type="journal article" date="2019" name="Int. J. Syst. Evol. Microbiol.">
        <title>The Global Catalogue of Microorganisms (GCM) 10K type strain sequencing project: providing services to taxonomists for standard genome sequencing and annotation.</title>
        <authorList>
            <consortium name="The Broad Institute Genomics Platform"/>
            <consortium name="The Broad Institute Genome Sequencing Center for Infectious Disease"/>
            <person name="Wu L."/>
            <person name="Ma J."/>
        </authorList>
    </citation>
    <scope>NUCLEOTIDE SEQUENCE [LARGE SCALE GENOMIC DNA]</scope>
    <source>
        <strain evidence="12">JCM 18961</strain>
    </source>
</reference>
<dbReference type="InterPro" id="IPR004604">
    <property type="entry name" value="DNA_recomb/repair_RecN"/>
</dbReference>
<keyword evidence="7 9" id="KW-0234">DNA repair</keyword>
<proteinExistence type="inferred from homology"/>
<dbReference type="NCBIfam" id="TIGR00634">
    <property type="entry name" value="recN"/>
    <property type="match status" value="1"/>
</dbReference>
<name>A0ABP8YNH6_9MICO</name>
<evidence type="ECO:0000256" key="2">
    <source>
        <dbReference type="ARBA" id="ARBA00009441"/>
    </source>
</evidence>
<evidence type="ECO:0000256" key="6">
    <source>
        <dbReference type="ARBA" id="ARBA00022840"/>
    </source>
</evidence>
<evidence type="ECO:0000256" key="5">
    <source>
        <dbReference type="ARBA" id="ARBA00022763"/>
    </source>
</evidence>
<comment type="caution">
    <text evidence="11">The sequence shown here is derived from an EMBL/GenBank/DDBJ whole genome shotgun (WGS) entry which is preliminary data.</text>
</comment>
<evidence type="ECO:0000259" key="10">
    <source>
        <dbReference type="Pfam" id="PF02463"/>
    </source>
</evidence>
<dbReference type="Gene3D" id="3.40.50.300">
    <property type="entry name" value="P-loop containing nucleotide triphosphate hydrolases"/>
    <property type="match status" value="2"/>
</dbReference>
<dbReference type="RefSeq" id="WP_345505028.1">
    <property type="nucleotide sequence ID" value="NZ_BAABLO010000012.1"/>
</dbReference>
<dbReference type="PANTHER" id="PTHR11059">
    <property type="entry name" value="DNA REPAIR PROTEIN RECN"/>
    <property type="match status" value="1"/>
</dbReference>
<evidence type="ECO:0000256" key="4">
    <source>
        <dbReference type="ARBA" id="ARBA00022741"/>
    </source>
</evidence>
<protein>
    <recommendedName>
        <fullName evidence="3 9">DNA repair protein RecN</fullName>
    </recommendedName>
    <alternativeName>
        <fullName evidence="8 9">Recombination protein N</fullName>
    </alternativeName>
</protein>
<gene>
    <name evidence="11" type="primary">recN</name>
    <name evidence="11" type="ORF">GCM10025782_33860</name>
</gene>
<evidence type="ECO:0000256" key="1">
    <source>
        <dbReference type="ARBA" id="ARBA00003618"/>
    </source>
</evidence>
<keyword evidence="12" id="KW-1185">Reference proteome</keyword>
<dbReference type="Proteomes" id="UP001500556">
    <property type="component" value="Unassembled WGS sequence"/>
</dbReference>
<keyword evidence="4" id="KW-0547">Nucleotide-binding</keyword>
<sequence length="572" mass="59891">MLQELRIQRLGVIDDAVLDLHPGLNVLTGETGAGKTMVVTGLGLLLGARADAGLVRSGATTAVVEGLVDVPESHPASLRAAEAGAEVSDGLVLVRTVSAEGRSRAHVGGRSAPVGVLAEVGEHLVAVHGQADQWRLRHGDQHRAMLDQFGGDAVAKALARYVAVYDEHEAARAELASLREAARDRAREVEILQHGLEQLEQLDPQPGEDADLRVEDERLSHAEGLRTAAALAHDHLAGAQDYSGQEGPGAAETVAAARQALAGEVDHDPALKELDRRLADLGYLVADLAADLSSYLTDVDVDPARLAWVQQRRADLTALTRKYGETVADALDWGREAAQRLDLLLGSDSRIEELEPRLAELDAQRTSAAQALTTARRKAASRLAKAVTAELGHLAMGQARVEVDVSPRPSGLGRSGADDVEILLAANPGTPARTVAKAASGGELSRVMLALEVVTGAAGGADVPTFVFDEVDAGVGGTAALDVGARLAALAEHAQVVVVTHLPQVAAYADRHLVVRKASDGHITSSGVHALDDDERLRELARMMSGAETEAALDHARELVAASSARRAAAVS</sequence>
<dbReference type="Pfam" id="PF02463">
    <property type="entry name" value="SMC_N"/>
    <property type="match status" value="1"/>
</dbReference>
<dbReference type="InterPro" id="IPR003395">
    <property type="entry name" value="RecF/RecN/SMC_N"/>
</dbReference>
<evidence type="ECO:0000256" key="9">
    <source>
        <dbReference type="PIRNR" id="PIRNR003128"/>
    </source>
</evidence>
<dbReference type="PIRSF" id="PIRSF003128">
    <property type="entry name" value="RecN"/>
    <property type="match status" value="1"/>
</dbReference>
<evidence type="ECO:0000313" key="12">
    <source>
        <dbReference type="Proteomes" id="UP001500556"/>
    </source>
</evidence>